<feature type="region of interest" description="Disordered" evidence="2">
    <location>
        <begin position="897"/>
        <end position="956"/>
    </location>
</feature>
<sequence length="1080" mass="115945">MPTLDVVDASPVSDELDNTEGARTSPDHANPLVQTGLVLPIQFKTRTLQGQHMHANDLPEPFFSAPICGHLVAAAAEHPEELSPQSAMEKKTPSDLNGRCRTEGDGSSSINGPCIQLHTGCEPLSHPGEPSIQSTQDGVTKQSDLRFLESRQLQRDVQEQDFNEPHHTTNEKCLADEVVQPMDAAPERIRSILSQEELLEGAEKNLDAASNAIAEHDTSAHDMEIKKDDGQSTISTTISHGRILRSKTVIGPTLCSSPVPQDTAVRRETALVQWNHHENASPSVDSTRGRRKTYTPAGSQCVQQTQSDARGLSFGDVHVEWASGEVVKMLTDDIDSSCGSQRRGTYVFRRSPERHREYLITRSTPENYFTPDNHLPCHPTSPFSSCRQEAMIKISADAENIRREPGQEKQGVSNTGPECEATITTGNATQSGLVMRGGERNRPHHYDDAVTVQQVAGDGGGEESSCNTSSLSASNTTKDKVIGAHLTTRVQLFEKFPSAFSPAKSSLSGCIVRESIVEATLREHHAVANGCDDAAAQSVTASKPHRMGANARLCSFPPLKRRAASCIESISHVITQQQFNSGPPMSCRQRASKSLSCSAGSPEDAQQALVLIKQPKEAYVTAHVQVACSPIADTPRTGDALSKEPMDSGPRRSSTVPPRRSEADHVFRSVLAPEEEGTVAFSGCAIGAAYPCPLLVGTEKPYQEPRTPQVFPMELRSDVDSKTDRDLIFATSSRIPYSQLTQGHAANMSSKLLRGSATLADVEKSAHLLHEPGPESSARPHELPLGLSGWDGITEGEVTTESGCELPQSGILPGGGFQFNEKTSQTQCCARGAETSLNLKSSSGGTWGKTTAFCTQEGPAAFLEGAAAAALAILGACGQRAHKPLVGSEALAFPLSDPTQRLAGTSKTEDIGGAAAGPPPEVQQEPLTPKVRKEALPEKRRTSLGPSMKEECAQKSQDEVLYQTLGSDRGVARQFQRNPAPIKESDESFTNPQQNEAHYKRNTLQTQRAPPQISQLDASETLEKGSADSAGPMLPRATAELPCPKLAIGLELSFPSPGGAIQYERSYSRMDVTLAPGQPG</sequence>
<dbReference type="AlphaFoldDB" id="U6MAG4"/>
<dbReference type="EMBL" id="HG721982">
    <property type="protein sequence ID" value="CDJ61016.1"/>
    <property type="molecule type" value="Genomic_DNA"/>
</dbReference>
<feature type="compositionally biased region" description="Polar residues" evidence="2">
    <location>
        <begin position="410"/>
        <end position="432"/>
    </location>
</feature>
<keyword evidence="4" id="KW-1185">Reference proteome</keyword>
<feature type="region of interest" description="Disordered" evidence="2">
    <location>
        <begin position="404"/>
        <end position="444"/>
    </location>
</feature>
<keyword evidence="1" id="KW-0175">Coiled coil</keyword>
<reference evidence="3" key="1">
    <citation type="submission" date="2013-10" db="EMBL/GenBank/DDBJ databases">
        <title>Genomic analysis of the causative agents of coccidiosis in chickens.</title>
        <authorList>
            <person name="Reid A.J."/>
            <person name="Blake D."/>
            <person name="Billington K."/>
            <person name="Browne H."/>
            <person name="Dunn M."/>
            <person name="Hung S."/>
            <person name="Kawahara F."/>
            <person name="Miranda-Saavedra D."/>
            <person name="Mourier T."/>
            <person name="Nagra H."/>
            <person name="Otto T.D."/>
            <person name="Rawlings N."/>
            <person name="Sanchez A."/>
            <person name="Sanders M."/>
            <person name="Subramaniam C."/>
            <person name="Tay Y."/>
            <person name="Dear P."/>
            <person name="Doerig C."/>
            <person name="Gruber A."/>
            <person name="Parkinson J."/>
            <person name="Shirley M."/>
            <person name="Wan K.L."/>
            <person name="Berriman M."/>
            <person name="Tomley F."/>
            <person name="Pain A."/>
        </authorList>
    </citation>
    <scope>NUCLEOTIDE SEQUENCE [LARGE SCALE GENOMIC DNA]</scope>
    <source>
        <strain evidence="3">Weybridge</strain>
    </source>
</reference>
<feature type="compositionally biased region" description="Basic and acidic residues" evidence="2">
    <location>
        <begin position="641"/>
        <end position="650"/>
    </location>
</feature>
<organism evidence="3 4">
    <name type="scientific">Eimeria maxima</name>
    <name type="common">Coccidian parasite</name>
    <dbReference type="NCBI Taxonomy" id="5804"/>
    <lineage>
        <taxon>Eukaryota</taxon>
        <taxon>Sar</taxon>
        <taxon>Alveolata</taxon>
        <taxon>Apicomplexa</taxon>
        <taxon>Conoidasida</taxon>
        <taxon>Coccidia</taxon>
        <taxon>Eucoccidiorida</taxon>
        <taxon>Eimeriorina</taxon>
        <taxon>Eimeriidae</taxon>
        <taxon>Eimeria</taxon>
    </lineage>
</organism>
<protein>
    <submittedName>
        <fullName evidence="3">Uncharacterized protein</fullName>
    </submittedName>
</protein>
<feature type="compositionally biased region" description="Basic and acidic residues" evidence="2">
    <location>
        <begin position="931"/>
        <end position="941"/>
    </location>
</feature>
<accession>U6MAG4</accession>
<dbReference type="RefSeq" id="XP_013337666.1">
    <property type="nucleotide sequence ID" value="XM_013482212.1"/>
</dbReference>
<feature type="compositionally biased region" description="Polar residues" evidence="2">
    <location>
        <begin position="988"/>
        <end position="1018"/>
    </location>
</feature>
<dbReference type="GeneID" id="25334851"/>
<feature type="region of interest" description="Disordered" evidence="2">
    <location>
        <begin position="279"/>
        <end position="306"/>
    </location>
</feature>
<dbReference type="Proteomes" id="UP000030763">
    <property type="component" value="Unassembled WGS sequence"/>
</dbReference>
<name>U6MAG4_EIMMA</name>
<proteinExistence type="predicted"/>
<feature type="compositionally biased region" description="Polar residues" evidence="2">
    <location>
        <begin position="897"/>
        <end position="906"/>
    </location>
</feature>
<feature type="region of interest" description="Disordered" evidence="2">
    <location>
        <begin position="78"/>
        <end position="108"/>
    </location>
</feature>
<feature type="region of interest" description="Disordered" evidence="2">
    <location>
        <begin position="770"/>
        <end position="794"/>
    </location>
</feature>
<feature type="compositionally biased region" description="Basic and acidic residues" evidence="2">
    <location>
        <begin position="88"/>
        <end position="104"/>
    </location>
</feature>
<dbReference type="OrthoDB" id="347852at2759"/>
<feature type="region of interest" description="Disordered" evidence="2">
    <location>
        <begin position="978"/>
        <end position="1037"/>
    </location>
</feature>
<feature type="coiled-coil region" evidence="1">
    <location>
        <begin position="192"/>
        <end position="219"/>
    </location>
</feature>
<feature type="compositionally biased region" description="Basic and acidic residues" evidence="2">
    <location>
        <begin position="770"/>
        <end position="782"/>
    </location>
</feature>
<feature type="compositionally biased region" description="Polar residues" evidence="2">
    <location>
        <begin position="296"/>
        <end position="306"/>
    </location>
</feature>
<feature type="region of interest" description="Disordered" evidence="2">
    <location>
        <begin position="1"/>
        <end position="31"/>
    </location>
</feature>
<evidence type="ECO:0000256" key="2">
    <source>
        <dbReference type="SAM" id="MobiDB-lite"/>
    </source>
</evidence>
<reference evidence="3" key="2">
    <citation type="submission" date="2013-10" db="EMBL/GenBank/DDBJ databases">
        <authorList>
            <person name="Aslett M."/>
        </authorList>
    </citation>
    <scope>NUCLEOTIDE SEQUENCE [LARGE SCALE GENOMIC DNA]</scope>
    <source>
        <strain evidence="3">Weybridge</strain>
    </source>
</reference>
<evidence type="ECO:0000256" key="1">
    <source>
        <dbReference type="SAM" id="Coils"/>
    </source>
</evidence>
<gene>
    <name evidence="3" type="ORF">EMWEY_00008650</name>
</gene>
<evidence type="ECO:0000313" key="4">
    <source>
        <dbReference type="Proteomes" id="UP000030763"/>
    </source>
</evidence>
<feature type="region of interest" description="Disordered" evidence="2">
    <location>
        <begin position="633"/>
        <end position="662"/>
    </location>
</feature>
<dbReference type="VEuPathDB" id="ToxoDB:EMWEY_00008650"/>
<evidence type="ECO:0000313" key="3">
    <source>
        <dbReference type="EMBL" id="CDJ61016.1"/>
    </source>
</evidence>